<dbReference type="EMBL" id="LUUH01000099">
    <property type="protein sequence ID" value="OAH97519.1"/>
    <property type="molecule type" value="Genomic_DNA"/>
</dbReference>
<evidence type="ECO:0000313" key="1">
    <source>
        <dbReference type="EMBL" id="OAH97519.1"/>
    </source>
</evidence>
<name>A0A177LX56_METMH</name>
<dbReference type="AlphaFoldDB" id="A0A177LX56"/>
<sequence>MEFVAQDYFYAWKLATALAKLIRDLCGVPALTSNCQRWFVAKGMVLHRMLAAANGRNMLLPIVAHWI</sequence>
<protein>
    <submittedName>
        <fullName evidence="1">Uncharacterized protein</fullName>
    </submittedName>
</protein>
<proteinExistence type="predicted"/>
<accession>A0A177LX56</accession>
<reference evidence="1 2" key="1">
    <citation type="submission" date="2016-03" db="EMBL/GenBank/DDBJ databases">
        <authorList>
            <person name="Ploux O."/>
        </authorList>
    </citation>
    <scope>NUCLEOTIDE SEQUENCE [LARGE SCALE GENOMIC DNA]</scope>
    <source>
        <strain evidence="1 2">R-45371</strain>
    </source>
</reference>
<gene>
    <name evidence="1" type="ORF">A1353_02620</name>
</gene>
<dbReference type="Proteomes" id="UP000077763">
    <property type="component" value="Unassembled WGS sequence"/>
</dbReference>
<comment type="caution">
    <text evidence="1">The sequence shown here is derived from an EMBL/GenBank/DDBJ whole genome shotgun (WGS) entry which is preliminary data.</text>
</comment>
<evidence type="ECO:0000313" key="2">
    <source>
        <dbReference type="Proteomes" id="UP000077763"/>
    </source>
</evidence>
<organism evidence="1 2">
    <name type="scientific">Methylomonas methanica</name>
    <dbReference type="NCBI Taxonomy" id="421"/>
    <lineage>
        <taxon>Bacteria</taxon>
        <taxon>Pseudomonadati</taxon>
        <taxon>Pseudomonadota</taxon>
        <taxon>Gammaproteobacteria</taxon>
        <taxon>Methylococcales</taxon>
        <taxon>Methylococcaceae</taxon>
        <taxon>Methylomonas</taxon>
    </lineage>
</organism>